<name>Q22S76_TETTS</name>
<dbReference type="GeneID" id="7831373"/>
<evidence type="ECO:0000313" key="11">
    <source>
        <dbReference type="Proteomes" id="UP000009168"/>
    </source>
</evidence>
<dbReference type="InterPro" id="IPR042467">
    <property type="entry name" value="Peptidase_C65_otubain_sub2"/>
</dbReference>
<gene>
    <name evidence="10" type="ORF">TTHERM_00008580</name>
</gene>
<dbReference type="HOGENOM" id="CLU_502070_0_0_1"/>
<dbReference type="InParanoid" id="Q22S76"/>
<dbReference type="Pfam" id="PF10275">
    <property type="entry name" value="Peptidase_C65"/>
    <property type="match status" value="1"/>
</dbReference>
<evidence type="ECO:0000256" key="2">
    <source>
        <dbReference type="ARBA" id="ARBA00012759"/>
    </source>
</evidence>
<dbReference type="KEGG" id="tet:TTHERM_00008580"/>
<keyword evidence="4" id="KW-0833">Ubl conjugation pathway</keyword>
<evidence type="ECO:0000256" key="1">
    <source>
        <dbReference type="ARBA" id="ARBA00000707"/>
    </source>
</evidence>
<evidence type="ECO:0000256" key="4">
    <source>
        <dbReference type="ARBA" id="ARBA00022786"/>
    </source>
</evidence>
<evidence type="ECO:0000256" key="8">
    <source>
        <dbReference type="SAM" id="MobiDB-lite"/>
    </source>
</evidence>
<evidence type="ECO:0000256" key="3">
    <source>
        <dbReference type="ARBA" id="ARBA00022670"/>
    </source>
</evidence>
<keyword evidence="11" id="KW-1185">Reference proteome</keyword>
<dbReference type="InterPro" id="IPR038765">
    <property type="entry name" value="Papain-like_cys_pep_sf"/>
</dbReference>
<feature type="domain" description="OTU" evidence="9">
    <location>
        <begin position="92"/>
        <end position="300"/>
    </location>
</feature>
<dbReference type="EC" id="3.4.19.12" evidence="2"/>
<dbReference type="PANTHER" id="PTHR12931">
    <property type="entry name" value="UBIQUITIN THIOLESTERASE PROTEIN OTUB"/>
    <property type="match status" value="1"/>
</dbReference>
<reference evidence="11" key="1">
    <citation type="journal article" date="2006" name="PLoS Biol.">
        <title>Macronuclear genome sequence of the ciliate Tetrahymena thermophila, a model eukaryote.</title>
        <authorList>
            <person name="Eisen J.A."/>
            <person name="Coyne R.S."/>
            <person name="Wu M."/>
            <person name="Wu D."/>
            <person name="Thiagarajan M."/>
            <person name="Wortman J.R."/>
            <person name="Badger J.H."/>
            <person name="Ren Q."/>
            <person name="Amedeo P."/>
            <person name="Jones K.M."/>
            <person name="Tallon L.J."/>
            <person name="Delcher A.L."/>
            <person name="Salzberg S.L."/>
            <person name="Silva J.C."/>
            <person name="Haas B.J."/>
            <person name="Majoros W.H."/>
            <person name="Farzad M."/>
            <person name="Carlton J.M."/>
            <person name="Smith R.K. Jr."/>
            <person name="Garg J."/>
            <person name="Pearlman R.E."/>
            <person name="Karrer K.M."/>
            <person name="Sun L."/>
            <person name="Manning G."/>
            <person name="Elde N.C."/>
            <person name="Turkewitz A.P."/>
            <person name="Asai D.J."/>
            <person name="Wilkes D.E."/>
            <person name="Wang Y."/>
            <person name="Cai H."/>
            <person name="Collins K."/>
            <person name="Stewart B.A."/>
            <person name="Lee S.R."/>
            <person name="Wilamowska K."/>
            <person name="Weinberg Z."/>
            <person name="Ruzzo W.L."/>
            <person name="Wloga D."/>
            <person name="Gaertig J."/>
            <person name="Frankel J."/>
            <person name="Tsao C.-C."/>
            <person name="Gorovsky M.A."/>
            <person name="Keeling P.J."/>
            <person name="Waller R.F."/>
            <person name="Patron N.J."/>
            <person name="Cherry J.M."/>
            <person name="Stover N.A."/>
            <person name="Krieger C.J."/>
            <person name="del Toro C."/>
            <person name="Ryder H.F."/>
            <person name="Williamson S.C."/>
            <person name="Barbeau R.A."/>
            <person name="Hamilton E.P."/>
            <person name="Orias E."/>
        </authorList>
    </citation>
    <scope>NUCLEOTIDE SEQUENCE [LARGE SCALE GENOMIC DNA]</scope>
    <source>
        <strain evidence="11">SB210</strain>
    </source>
</reference>
<comment type="catalytic activity">
    <reaction evidence="1">
        <text>Thiol-dependent hydrolysis of ester, thioester, amide, peptide and isopeptide bonds formed by the C-terminal Gly of ubiquitin (a 76-residue protein attached to proteins as an intracellular targeting signal).</text>
        <dbReference type="EC" id="3.4.19.12"/>
    </reaction>
</comment>
<organism evidence="10 11">
    <name type="scientific">Tetrahymena thermophila (strain SB210)</name>
    <dbReference type="NCBI Taxonomy" id="312017"/>
    <lineage>
        <taxon>Eukaryota</taxon>
        <taxon>Sar</taxon>
        <taxon>Alveolata</taxon>
        <taxon>Ciliophora</taxon>
        <taxon>Intramacronucleata</taxon>
        <taxon>Oligohymenophorea</taxon>
        <taxon>Hymenostomatida</taxon>
        <taxon>Tetrahymenina</taxon>
        <taxon>Tetrahymenidae</taxon>
        <taxon>Tetrahymena</taxon>
    </lineage>
</organism>
<keyword evidence="6" id="KW-0788">Thiol protease</keyword>
<dbReference type="GO" id="GO:0006508">
    <property type="term" value="P:proteolysis"/>
    <property type="evidence" value="ECO:0007669"/>
    <property type="project" value="UniProtKB-KW"/>
</dbReference>
<evidence type="ECO:0000259" key="9">
    <source>
        <dbReference type="PROSITE" id="PS50802"/>
    </source>
</evidence>
<evidence type="ECO:0000256" key="7">
    <source>
        <dbReference type="SAM" id="Coils"/>
    </source>
</evidence>
<sequence>MEQQYVDLFGYQLTHEQYQNITANDEEFQQFLQIISKQFRERGPLYFQKIRCELKSQLNSLQQLIKVDEYGQMKISNLQLQQGYSYVSKQYPFILKIRGDGNCFYRAVIIGIMVTIIQNNKNEFFRILIRQVQHTEKFVYQLKDEIMAISETDVGLILIKFFTQILIEKTINEKFSILQLFAEFNDFPEIDLSLNIFCRNVLNTYFEKSLKDPQYNQFIGDDMKTKIPFQLCVIGEEAEDVIIPLSANAFSYKIVIQNLYIDNNDKPYTDQIIYNPTSGEPADTIILCYSQGHYDLLLSQNQSQIFQNYPQIILNSKFVLKITKQQRILKDELIESELQQEENEKEKEKLQQQLFEQEQKALEISNKQKNIYQKIVDKCKRLIQKGKTKKEKEVEKASQKENDSLALNKKQSDKKKNLNFYQRLNSKKKSIESNTQQREKKGIQKCLECQNEFILNQGEEMLNSVYLCDNCYQLQSNQLIARDNNKKNQNGDGSRNCKICENEFDKDENFESEGICKQCIKMQILSNYKESECVSCKKEASFKIESTVYNNFKLGICQECVKENYFLFKEQEKKIETLKVYLKELSTYIVFKLSEEIQNYILTLKEKNVDIEIEKSQPNCSFCFQFGDQFLYETGNPEQLICLDCFKSQEYTKIQEGFQDEQIQKILWDIVNQLSIPSCFICFDPLNESENNIKIQDIIRNSSIQICTKCQKEGIFVFDQDDNISAFSSYLNHPLNIIPREEDKNHLKSALQNNLN</sequence>
<evidence type="ECO:0000256" key="6">
    <source>
        <dbReference type="ARBA" id="ARBA00022807"/>
    </source>
</evidence>
<dbReference type="PROSITE" id="PS50802">
    <property type="entry name" value="OTU"/>
    <property type="match status" value="1"/>
</dbReference>
<dbReference type="InterPro" id="IPR042468">
    <property type="entry name" value="Peptidase_C65_otubain_sub1"/>
</dbReference>
<dbReference type="Proteomes" id="UP000009168">
    <property type="component" value="Unassembled WGS sequence"/>
</dbReference>
<protein>
    <recommendedName>
        <fullName evidence="2">ubiquitinyl hydrolase 1</fullName>
        <ecNumber evidence="2">3.4.19.12</ecNumber>
    </recommendedName>
</protein>
<evidence type="ECO:0000313" key="10">
    <source>
        <dbReference type="EMBL" id="EAR87896.2"/>
    </source>
</evidence>
<dbReference type="InterPro" id="IPR019400">
    <property type="entry name" value="Peptidase_C65_otubain"/>
</dbReference>
<feature type="coiled-coil region" evidence="7">
    <location>
        <begin position="329"/>
        <end position="367"/>
    </location>
</feature>
<dbReference type="RefSeq" id="XP_001008141.2">
    <property type="nucleotide sequence ID" value="XM_001008141.2"/>
</dbReference>
<dbReference type="PANTHER" id="PTHR12931:SF15">
    <property type="entry name" value="UBIQUITIN THIOESTERASE OTUBAIN-LIKE"/>
    <property type="match status" value="1"/>
</dbReference>
<dbReference type="GO" id="GO:0004843">
    <property type="term" value="F:cysteine-type deubiquitinase activity"/>
    <property type="evidence" value="ECO:0007669"/>
    <property type="project" value="UniProtKB-EC"/>
</dbReference>
<dbReference type="GO" id="GO:0005634">
    <property type="term" value="C:nucleus"/>
    <property type="evidence" value="ECO:0007669"/>
    <property type="project" value="TreeGrafter"/>
</dbReference>
<dbReference type="CDD" id="cd22749">
    <property type="entry name" value="Otubain_C65"/>
    <property type="match status" value="1"/>
</dbReference>
<feature type="compositionally biased region" description="Basic and acidic residues" evidence="8">
    <location>
        <begin position="390"/>
        <end position="403"/>
    </location>
</feature>
<dbReference type="EMBL" id="GG662845">
    <property type="protein sequence ID" value="EAR87896.2"/>
    <property type="molecule type" value="Genomic_DNA"/>
</dbReference>
<dbReference type="Gene3D" id="3.30.200.60">
    <property type="entry name" value="Peptidase C65 Otubain, subdomain 1"/>
    <property type="match status" value="1"/>
</dbReference>
<dbReference type="InterPro" id="IPR003323">
    <property type="entry name" value="OTU_dom"/>
</dbReference>
<dbReference type="SUPFAM" id="SSF54001">
    <property type="entry name" value="Cysteine proteinases"/>
    <property type="match status" value="1"/>
</dbReference>
<dbReference type="AlphaFoldDB" id="Q22S76"/>
<keyword evidence="7" id="KW-0175">Coiled coil</keyword>
<dbReference type="OrthoDB" id="18915at2759"/>
<dbReference type="GO" id="GO:0043130">
    <property type="term" value="F:ubiquitin binding"/>
    <property type="evidence" value="ECO:0007669"/>
    <property type="project" value="TreeGrafter"/>
</dbReference>
<keyword evidence="5" id="KW-0378">Hydrolase</keyword>
<dbReference type="GO" id="GO:0071108">
    <property type="term" value="P:protein K48-linked deubiquitination"/>
    <property type="evidence" value="ECO:0007669"/>
    <property type="project" value="TreeGrafter"/>
</dbReference>
<keyword evidence="3" id="KW-0645">Protease</keyword>
<accession>Q22S76</accession>
<evidence type="ECO:0000256" key="5">
    <source>
        <dbReference type="ARBA" id="ARBA00022801"/>
    </source>
</evidence>
<dbReference type="STRING" id="312017.Q22S76"/>
<proteinExistence type="predicted"/>
<feature type="region of interest" description="Disordered" evidence="8">
    <location>
        <begin position="390"/>
        <end position="409"/>
    </location>
</feature>
<dbReference type="Gene3D" id="1.20.1300.20">
    <property type="entry name" value="Peptidase C65 Otubain, subdomain 2"/>
    <property type="match status" value="1"/>
</dbReference>